<protein>
    <submittedName>
        <fullName evidence="1">Uncharacterized protein</fullName>
    </submittedName>
</protein>
<proteinExistence type="predicted"/>
<keyword evidence="2" id="KW-1185">Reference proteome</keyword>
<name>A0A8X6IKP8_NEPPI</name>
<gene>
    <name evidence="1" type="ORF">NPIL_418551</name>
</gene>
<evidence type="ECO:0000313" key="1">
    <source>
        <dbReference type="EMBL" id="GFS49747.1"/>
    </source>
</evidence>
<organism evidence="1 2">
    <name type="scientific">Nephila pilipes</name>
    <name type="common">Giant wood spider</name>
    <name type="synonym">Nephila maculata</name>
    <dbReference type="NCBI Taxonomy" id="299642"/>
    <lineage>
        <taxon>Eukaryota</taxon>
        <taxon>Metazoa</taxon>
        <taxon>Ecdysozoa</taxon>
        <taxon>Arthropoda</taxon>
        <taxon>Chelicerata</taxon>
        <taxon>Arachnida</taxon>
        <taxon>Araneae</taxon>
        <taxon>Araneomorphae</taxon>
        <taxon>Entelegynae</taxon>
        <taxon>Araneoidea</taxon>
        <taxon>Nephilidae</taxon>
        <taxon>Nephila</taxon>
    </lineage>
</organism>
<dbReference type="AlphaFoldDB" id="A0A8X6IKP8"/>
<comment type="caution">
    <text evidence="1">The sequence shown here is derived from an EMBL/GenBank/DDBJ whole genome shotgun (WGS) entry which is preliminary data.</text>
</comment>
<evidence type="ECO:0000313" key="2">
    <source>
        <dbReference type="Proteomes" id="UP000887013"/>
    </source>
</evidence>
<sequence>MTWKIVYWKKQGVQALLTSSAQKEESRSVSRASFRGMSYQGHSNGSSPVFIRTSAKLPQEEVGILTLVFLKPGCQEVNIQPDTPVTLFYPFDSQT</sequence>
<dbReference type="EMBL" id="BMAW01091430">
    <property type="protein sequence ID" value="GFS49747.1"/>
    <property type="molecule type" value="Genomic_DNA"/>
</dbReference>
<accession>A0A8X6IKP8</accession>
<dbReference type="Proteomes" id="UP000887013">
    <property type="component" value="Unassembled WGS sequence"/>
</dbReference>
<reference evidence="1" key="1">
    <citation type="submission" date="2020-08" db="EMBL/GenBank/DDBJ databases">
        <title>Multicomponent nature underlies the extraordinary mechanical properties of spider dragline silk.</title>
        <authorList>
            <person name="Kono N."/>
            <person name="Nakamura H."/>
            <person name="Mori M."/>
            <person name="Yoshida Y."/>
            <person name="Ohtoshi R."/>
            <person name="Malay A.D."/>
            <person name="Moran D.A.P."/>
            <person name="Tomita M."/>
            <person name="Numata K."/>
            <person name="Arakawa K."/>
        </authorList>
    </citation>
    <scope>NUCLEOTIDE SEQUENCE</scope>
</reference>